<keyword evidence="8" id="KW-0547">Nucleotide-binding</keyword>
<comment type="caution">
    <text evidence="18">The sequence shown here is derived from an EMBL/GenBank/DDBJ whole genome shotgun (WGS) entry which is preliminary data.</text>
</comment>
<evidence type="ECO:0000256" key="13">
    <source>
        <dbReference type="ARBA" id="ARBA00023136"/>
    </source>
</evidence>
<dbReference type="InterPro" id="IPR036890">
    <property type="entry name" value="HATPase_C_sf"/>
</dbReference>
<dbReference type="PROSITE" id="PS50109">
    <property type="entry name" value="HIS_KIN"/>
    <property type="match status" value="1"/>
</dbReference>
<organism evidence="18 19">
    <name type="scientific">Clostridium butyricum</name>
    <dbReference type="NCBI Taxonomy" id="1492"/>
    <lineage>
        <taxon>Bacteria</taxon>
        <taxon>Bacillati</taxon>
        <taxon>Bacillota</taxon>
        <taxon>Clostridia</taxon>
        <taxon>Eubacteriales</taxon>
        <taxon>Clostridiaceae</taxon>
        <taxon>Clostridium</taxon>
    </lineage>
</organism>
<evidence type="ECO:0000313" key="18">
    <source>
        <dbReference type="EMBL" id="PPV13613.1"/>
    </source>
</evidence>
<evidence type="ECO:0000256" key="11">
    <source>
        <dbReference type="ARBA" id="ARBA00022989"/>
    </source>
</evidence>
<dbReference type="InterPro" id="IPR003661">
    <property type="entry name" value="HisK_dim/P_dom"/>
</dbReference>
<dbReference type="PANTHER" id="PTHR45528:SF1">
    <property type="entry name" value="SENSOR HISTIDINE KINASE CPXA"/>
    <property type="match status" value="1"/>
</dbReference>
<evidence type="ECO:0000256" key="4">
    <source>
        <dbReference type="ARBA" id="ARBA00022475"/>
    </source>
</evidence>
<dbReference type="AlphaFoldDB" id="A0A2S7F936"/>
<dbReference type="EMBL" id="WOFV02000025">
    <property type="protein sequence ID" value="NAS18108.1"/>
    <property type="molecule type" value="Genomic_DNA"/>
</dbReference>
<dbReference type="EMBL" id="BKBC01000001">
    <property type="protein sequence ID" value="GEQ19511.1"/>
    <property type="molecule type" value="Genomic_DNA"/>
</dbReference>
<dbReference type="InterPro" id="IPR004358">
    <property type="entry name" value="Sig_transdc_His_kin-like_C"/>
</dbReference>
<keyword evidence="12" id="KW-0902">Two-component regulatory system</keyword>
<dbReference type="FunFam" id="1.10.287.130:FF:000001">
    <property type="entry name" value="Two-component sensor histidine kinase"/>
    <property type="match status" value="1"/>
</dbReference>
<evidence type="ECO:0000313" key="17">
    <source>
        <dbReference type="EMBL" id="NAS18108.1"/>
    </source>
</evidence>
<gene>
    <name evidence="18" type="ORF">AWN73_03505</name>
    <name evidence="16" type="ORF">CBU02nite_00170</name>
    <name evidence="17" type="ORF">GND98_009535</name>
</gene>
<dbReference type="PANTHER" id="PTHR45528">
    <property type="entry name" value="SENSOR HISTIDINE KINASE CPXA"/>
    <property type="match status" value="1"/>
</dbReference>
<evidence type="ECO:0000256" key="9">
    <source>
        <dbReference type="ARBA" id="ARBA00022777"/>
    </source>
</evidence>
<name>A0A2S7F936_CLOBU</name>
<reference evidence="16 20" key="2">
    <citation type="submission" date="2019-07" db="EMBL/GenBank/DDBJ databases">
        <title>Whole genome shotgun sequence of Clostridium butyricum NBRC 3858.</title>
        <authorList>
            <person name="Hosoyama A."/>
            <person name="Uohara A."/>
            <person name="Ohji S."/>
            <person name="Ichikawa N."/>
        </authorList>
    </citation>
    <scope>NUCLEOTIDE SEQUENCE [LARGE SCALE GENOMIC DNA]</scope>
    <source>
        <strain evidence="16 20">NBRC 3858</strain>
    </source>
</reference>
<feature type="transmembrane region" description="Helical" evidence="14">
    <location>
        <begin position="21"/>
        <end position="41"/>
    </location>
</feature>
<dbReference type="CDD" id="cd00075">
    <property type="entry name" value="HATPase"/>
    <property type="match status" value="1"/>
</dbReference>
<dbReference type="Pfam" id="PF00512">
    <property type="entry name" value="HisKA"/>
    <property type="match status" value="1"/>
</dbReference>
<dbReference type="Proteomes" id="UP000474042">
    <property type="component" value="Unassembled WGS sequence"/>
</dbReference>
<dbReference type="Gene3D" id="3.30.565.10">
    <property type="entry name" value="Histidine kinase-like ATPase, C-terminal domain"/>
    <property type="match status" value="1"/>
</dbReference>
<dbReference type="EC" id="2.7.13.3" evidence="3"/>
<keyword evidence="13 14" id="KW-0472">Membrane</keyword>
<sequence length="475" mass="55131">MARKLKKHSIRCRILKSLINLIAVIFFIIVLLFNLLVNRYIEKSAKYKLENIKFISQDNEDVSIKEKFPDKEMNTEDKKYIHIIKRVQEQSKQMGSFSDIEMMVIDSQYKTLFPKENDDMLEDIDKYNNISYELKEDEFNLDSNKIVKIQTENGYYYVCAMNISDYGKKTNEYLIFFIDISMLMNLAVKIDILLCAIMCVAGIFAIATSIILSRKIAEPIQKLSLFAHRIGEGDFKQCDYDFSDKELNELLDTMNTAAKYLDEYDKEQKIFFQNVSHELRTPLMSIKGYAEGIKYGLMDKNSASDIILEEGNRLGELIEELLYVSKMDNITKDYVLVERDLREILSDCALKQKAIAVNRGLEFKFNFDENPVLLVCDEKSVYRAFSNIINNSIRYADKTITLTCRNEEKNKFISIENDGENISEKDLTNIFERFYKGNKGKHGIGLSIVKSVINKHDGVVYAENIENGVRFIVKF</sequence>
<dbReference type="SMART" id="SM00387">
    <property type="entry name" value="HATPase_c"/>
    <property type="match status" value="1"/>
</dbReference>
<dbReference type="InterPro" id="IPR005467">
    <property type="entry name" value="His_kinase_dom"/>
</dbReference>
<keyword evidence="4" id="KW-1003">Cell membrane</keyword>
<keyword evidence="6" id="KW-0808">Transferase</keyword>
<evidence type="ECO:0000313" key="16">
    <source>
        <dbReference type="EMBL" id="GEQ19511.1"/>
    </source>
</evidence>
<evidence type="ECO:0000256" key="3">
    <source>
        <dbReference type="ARBA" id="ARBA00012438"/>
    </source>
</evidence>
<keyword evidence="7 14" id="KW-0812">Transmembrane</keyword>
<dbReference type="GO" id="GO:0000155">
    <property type="term" value="F:phosphorelay sensor kinase activity"/>
    <property type="evidence" value="ECO:0007669"/>
    <property type="project" value="InterPro"/>
</dbReference>
<evidence type="ECO:0000259" key="15">
    <source>
        <dbReference type="PROSITE" id="PS50109"/>
    </source>
</evidence>
<comment type="catalytic activity">
    <reaction evidence="1">
        <text>ATP + protein L-histidine = ADP + protein N-phospho-L-histidine.</text>
        <dbReference type="EC" id="2.7.13.3"/>
    </reaction>
</comment>
<keyword evidence="5" id="KW-0597">Phosphoprotein</keyword>
<dbReference type="InterPro" id="IPR003594">
    <property type="entry name" value="HATPase_dom"/>
</dbReference>
<evidence type="ECO:0000256" key="6">
    <source>
        <dbReference type="ARBA" id="ARBA00022679"/>
    </source>
</evidence>
<evidence type="ECO:0000256" key="14">
    <source>
        <dbReference type="SAM" id="Phobius"/>
    </source>
</evidence>
<dbReference type="PRINTS" id="PR00344">
    <property type="entry name" value="BCTRLSENSOR"/>
</dbReference>
<dbReference type="InterPro" id="IPR050398">
    <property type="entry name" value="HssS/ArlS-like"/>
</dbReference>
<dbReference type="Proteomes" id="UP000321089">
    <property type="component" value="Unassembled WGS sequence"/>
</dbReference>
<dbReference type="SUPFAM" id="SSF47384">
    <property type="entry name" value="Homodimeric domain of signal transducing histidine kinase"/>
    <property type="match status" value="1"/>
</dbReference>
<evidence type="ECO:0000313" key="20">
    <source>
        <dbReference type="Proteomes" id="UP000321089"/>
    </source>
</evidence>
<dbReference type="Proteomes" id="UP000238081">
    <property type="component" value="Unassembled WGS sequence"/>
</dbReference>
<dbReference type="RefSeq" id="WP_003428337.1">
    <property type="nucleotide sequence ID" value="NZ_CAVLFH010000001.1"/>
</dbReference>
<evidence type="ECO:0000313" key="21">
    <source>
        <dbReference type="Proteomes" id="UP000474042"/>
    </source>
</evidence>
<dbReference type="Gene3D" id="6.10.340.10">
    <property type="match status" value="1"/>
</dbReference>
<proteinExistence type="predicted"/>
<dbReference type="InterPro" id="IPR036097">
    <property type="entry name" value="HisK_dim/P_sf"/>
</dbReference>
<reference evidence="17 21" key="3">
    <citation type="submission" date="2020-01" db="EMBL/GenBank/DDBJ databases">
        <title>Genome sequence of a 1,3-propanediol producer, Clostridium butyricum S3.</title>
        <authorList>
            <person name="Zhou J."/>
        </authorList>
    </citation>
    <scope>NUCLEOTIDE SEQUENCE [LARGE SCALE GENOMIC DNA]</scope>
    <source>
        <strain evidence="17 21">S3</strain>
    </source>
</reference>
<dbReference type="GO" id="GO:0005524">
    <property type="term" value="F:ATP binding"/>
    <property type="evidence" value="ECO:0007669"/>
    <property type="project" value="UniProtKB-KW"/>
</dbReference>
<comment type="subcellular location">
    <subcellularLocation>
        <location evidence="2">Cell membrane</location>
        <topology evidence="2">Multi-pass membrane protein</topology>
    </subcellularLocation>
</comment>
<feature type="transmembrane region" description="Helical" evidence="14">
    <location>
        <begin position="190"/>
        <end position="212"/>
    </location>
</feature>
<evidence type="ECO:0000256" key="12">
    <source>
        <dbReference type="ARBA" id="ARBA00023012"/>
    </source>
</evidence>
<evidence type="ECO:0000256" key="2">
    <source>
        <dbReference type="ARBA" id="ARBA00004651"/>
    </source>
</evidence>
<dbReference type="Gene3D" id="1.10.287.130">
    <property type="match status" value="1"/>
</dbReference>
<keyword evidence="9 18" id="KW-0418">Kinase</keyword>
<reference evidence="18 19" key="1">
    <citation type="submission" date="2016-01" db="EMBL/GenBank/DDBJ databases">
        <title>Characterization of the Clostridium difficile lineages that are prevalent in Hong Kong and China.</title>
        <authorList>
            <person name="Kwok J.S.-L."/>
            <person name="Lam W.-Y."/>
            <person name="Ip M."/>
            <person name="Chan T.-F."/>
            <person name="Hawkey P.M."/>
            <person name="Tsui S.K.-W."/>
        </authorList>
    </citation>
    <scope>NUCLEOTIDE SEQUENCE [LARGE SCALE GENOMIC DNA]</scope>
    <source>
        <strain evidence="18 19">300064</strain>
    </source>
</reference>
<evidence type="ECO:0000256" key="5">
    <source>
        <dbReference type="ARBA" id="ARBA00022553"/>
    </source>
</evidence>
<evidence type="ECO:0000256" key="1">
    <source>
        <dbReference type="ARBA" id="ARBA00000085"/>
    </source>
</evidence>
<evidence type="ECO:0000256" key="10">
    <source>
        <dbReference type="ARBA" id="ARBA00022840"/>
    </source>
</evidence>
<evidence type="ECO:0000313" key="19">
    <source>
        <dbReference type="Proteomes" id="UP000238081"/>
    </source>
</evidence>
<dbReference type="EMBL" id="LRDH01000118">
    <property type="protein sequence ID" value="PPV13613.1"/>
    <property type="molecule type" value="Genomic_DNA"/>
</dbReference>
<dbReference type="CDD" id="cd00082">
    <property type="entry name" value="HisKA"/>
    <property type="match status" value="1"/>
</dbReference>
<protein>
    <recommendedName>
        <fullName evidence="3">histidine kinase</fullName>
        <ecNumber evidence="3">2.7.13.3</ecNumber>
    </recommendedName>
</protein>
<evidence type="ECO:0000256" key="7">
    <source>
        <dbReference type="ARBA" id="ARBA00022692"/>
    </source>
</evidence>
<evidence type="ECO:0000256" key="8">
    <source>
        <dbReference type="ARBA" id="ARBA00022741"/>
    </source>
</evidence>
<dbReference type="Pfam" id="PF02518">
    <property type="entry name" value="HATPase_c"/>
    <property type="match status" value="1"/>
</dbReference>
<keyword evidence="11 14" id="KW-1133">Transmembrane helix</keyword>
<dbReference type="GO" id="GO:0005886">
    <property type="term" value="C:plasma membrane"/>
    <property type="evidence" value="ECO:0007669"/>
    <property type="project" value="UniProtKB-SubCell"/>
</dbReference>
<feature type="domain" description="Histidine kinase" evidence="15">
    <location>
        <begin position="274"/>
        <end position="475"/>
    </location>
</feature>
<dbReference type="SMART" id="SM00388">
    <property type="entry name" value="HisKA"/>
    <property type="match status" value="1"/>
</dbReference>
<keyword evidence="10" id="KW-0067">ATP-binding</keyword>
<dbReference type="SUPFAM" id="SSF55874">
    <property type="entry name" value="ATPase domain of HSP90 chaperone/DNA topoisomerase II/histidine kinase"/>
    <property type="match status" value="1"/>
</dbReference>
<accession>A0A2S7F936</accession>